<keyword evidence="2" id="KW-1185">Reference proteome</keyword>
<dbReference type="EMBL" id="FNCO01000014">
    <property type="protein sequence ID" value="SDI56197.1"/>
    <property type="molecule type" value="Genomic_DNA"/>
</dbReference>
<dbReference type="AlphaFoldDB" id="A0A1G8LL55"/>
<evidence type="ECO:0000313" key="1">
    <source>
        <dbReference type="EMBL" id="SDI56197.1"/>
    </source>
</evidence>
<organism evidence="1 2">
    <name type="scientific">Pseudomonas abietaniphila</name>
    <dbReference type="NCBI Taxonomy" id="89065"/>
    <lineage>
        <taxon>Bacteria</taxon>
        <taxon>Pseudomonadati</taxon>
        <taxon>Pseudomonadota</taxon>
        <taxon>Gammaproteobacteria</taxon>
        <taxon>Pseudomonadales</taxon>
        <taxon>Pseudomonadaceae</taxon>
        <taxon>Pseudomonas</taxon>
    </lineage>
</organism>
<sequence length="37" mass="3971">MKTLLALISVARCACSLMQCAYSHQVPPADFQFGGVL</sequence>
<name>A0A1G8LL55_9PSED</name>
<reference evidence="2" key="1">
    <citation type="submission" date="2016-10" db="EMBL/GenBank/DDBJ databases">
        <authorList>
            <person name="Varghese N."/>
            <person name="Submissions S."/>
        </authorList>
    </citation>
    <scope>NUCLEOTIDE SEQUENCE [LARGE SCALE GENOMIC DNA]</scope>
    <source>
        <strain evidence="2">ATCC 700689</strain>
    </source>
</reference>
<dbReference type="Proteomes" id="UP000182894">
    <property type="component" value="Unassembled WGS sequence"/>
</dbReference>
<evidence type="ECO:0000313" key="2">
    <source>
        <dbReference type="Proteomes" id="UP000182894"/>
    </source>
</evidence>
<accession>A0A1G8LL55</accession>
<gene>
    <name evidence="1" type="ORF">SAMN05216605_114172</name>
</gene>
<protein>
    <submittedName>
        <fullName evidence="1">Uncharacterized protein</fullName>
    </submittedName>
</protein>
<proteinExistence type="predicted"/>
<dbReference type="STRING" id="89065.SAMN05216605_114172"/>